<keyword evidence="3" id="KW-1185">Reference proteome</keyword>
<evidence type="ECO:0000313" key="2">
    <source>
        <dbReference type="EMBL" id="SFS57386.1"/>
    </source>
</evidence>
<feature type="domain" description="Xylose isomerase-like TIM barrel" evidence="1">
    <location>
        <begin position="39"/>
        <end position="257"/>
    </location>
</feature>
<dbReference type="InterPro" id="IPR013022">
    <property type="entry name" value="Xyl_isomerase-like_TIM-brl"/>
</dbReference>
<accession>A0A1I6QY67</accession>
<keyword evidence="2" id="KW-0413">Isomerase</keyword>
<protein>
    <submittedName>
        <fullName evidence="2">Sugar phosphate isomerase/epimerase</fullName>
    </submittedName>
</protein>
<evidence type="ECO:0000259" key="1">
    <source>
        <dbReference type="Pfam" id="PF01261"/>
    </source>
</evidence>
<dbReference type="PANTHER" id="PTHR12110">
    <property type="entry name" value="HYDROXYPYRUVATE ISOMERASE"/>
    <property type="match status" value="1"/>
</dbReference>
<dbReference type="InterPro" id="IPR050312">
    <property type="entry name" value="IolE/XylAMocC-like"/>
</dbReference>
<dbReference type="PANTHER" id="PTHR12110:SF53">
    <property type="entry name" value="BLR5974 PROTEIN"/>
    <property type="match status" value="1"/>
</dbReference>
<dbReference type="EMBL" id="FOZW01000002">
    <property type="protein sequence ID" value="SFS57386.1"/>
    <property type="molecule type" value="Genomic_DNA"/>
</dbReference>
<dbReference type="Pfam" id="PF01261">
    <property type="entry name" value="AP_endonuc_2"/>
    <property type="match status" value="1"/>
</dbReference>
<dbReference type="GO" id="GO:0016853">
    <property type="term" value="F:isomerase activity"/>
    <property type="evidence" value="ECO:0007669"/>
    <property type="project" value="UniProtKB-KW"/>
</dbReference>
<reference evidence="3" key="1">
    <citation type="submission" date="2016-10" db="EMBL/GenBank/DDBJ databases">
        <authorList>
            <person name="Varghese N."/>
            <person name="Submissions S."/>
        </authorList>
    </citation>
    <scope>NUCLEOTIDE SEQUENCE [LARGE SCALE GENOMIC DNA]</scope>
    <source>
        <strain evidence="3">DSM 26894</strain>
    </source>
</reference>
<proteinExistence type="predicted"/>
<sequence>MSLDTLETLRDWLIADQRDLELQDFSEAEVLCGDWTPLVARAKALLQDYEGRLGIHGPFWGLSLANPDFEMRALVARRMLQGLEVCEALGASQMVIHSPYTTWDHNNLDNYPGARGRVVALVRETLAEAVRRAEEIGVTLVIENIEDRDTDARCLLADSFDSPAVAVSVDTGHAHYAHDATGAPPVDYFIRRAGERLRHVHLQDADGYADRHWGIGQGTINWPSVFDAVAPLEGRARLILELRDHGQILSSARWLAEQGLAR</sequence>
<dbReference type="InterPro" id="IPR036237">
    <property type="entry name" value="Xyl_isomerase-like_sf"/>
</dbReference>
<dbReference type="STRING" id="311180.SAMN04488050_102479"/>
<organism evidence="2 3">
    <name type="scientific">Alloyangia pacifica</name>
    <dbReference type="NCBI Taxonomy" id="311180"/>
    <lineage>
        <taxon>Bacteria</taxon>
        <taxon>Pseudomonadati</taxon>
        <taxon>Pseudomonadota</taxon>
        <taxon>Alphaproteobacteria</taxon>
        <taxon>Rhodobacterales</taxon>
        <taxon>Roseobacteraceae</taxon>
        <taxon>Alloyangia</taxon>
    </lineage>
</organism>
<dbReference type="Proteomes" id="UP000199392">
    <property type="component" value="Unassembled WGS sequence"/>
</dbReference>
<evidence type="ECO:0000313" key="3">
    <source>
        <dbReference type="Proteomes" id="UP000199392"/>
    </source>
</evidence>
<dbReference type="SUPFAM" id="SSF51658">
    <property type="entry name" value="Xylose isomerase-like"/>
    <property type="match status" value="1"/>
</dbReference>
<dbReference type="AlphaFoldDB" id="A0A1I6QY67"/>
<gene>
    <name evidence="2" type="ORF">SAMN04488050_102479</name>
</gene>
<name>A0A1I6QY67_9RHOB</name>
<dbReference type="Gene3D" id="3.20.20.150">
    <property type="entry name" value="Divalent-metal-dependent TIM barrel enzymes"/>
    <property type="match status" value="1"/>
</dbReference>